<keyword evidence="8 11" id="KW-0496">Mitochondrion</keyword>
<proteinExistence type="inferred from homology"/>
<evidence type="ECO:0000313" key="14">
    <source>
        <dbReference type="Proteomes" id="UP001530400"/>
    </source>
</evidence>
<evidence type="ECO:0000259" key="12">
    <source>
        <dbReference type="Pfam" id="PF10502"/>
    </source>
</evidence>
<feature type="domain" description="Peptidase S26" evidence="12">
    <location>
        <begin position="14"/>
        <end position="146"/>
    </location>
</feature>
<feature type="active site" evidence="10">
    <location>
        <position position="136"/>
    </location>
</feature>
<comment type="similarity">
    <text evidence="2">Belongs to the peptidase S26 family. IMP2 subfamily.</text>
</comment>
<evidence type="ECO:0000256" key="3">
    <source>
        <dbReference type="ARBA" id="ARBA00022670"/>
    </source>
</evidence>
<evidence type="ECO:0000256" key="5">
    <source>
        <dbReference type="ARBA" id="ARBA00022792"/>
    </source>
</evidence>
<comment type="subcellular location">
    <subcellularLocation>
        <location evidence="1">Mitochondrion inner membrane</location>
        <topology evidence="1">Single-pass membrane protein</topology>
    </subcellularLocation>
</comment>
<organism evidence="13 14">
    <name type="scientific">Cyclotella atomus</name>
    <dbReference type="NCBI Taxonomy" id="382360"/>
    <lineage>
        <taxon>Eukaryota</taxon>
        <taxon>Sar</taxon>
        <taxon>Stramenopiles</taxon>
        <taxon>Ochrophyta</taxon>
        <taxon>Bacillariophyta</taxon>
        <taxon>Coscinodiscophyceae</taxon>
        <taxon>Thalassiosirophycidae</taxon>
        <taxon>Stephanodiscales</taxon>
        <taxon>Stephanodiscaceae</taxon>
        <taxon>Cyclotella</taxon>
    </lineage>
</organism>
<dbReference type="Proteomes" id="UP001530400">
    <property type="component" value="Unassembled WGS sequence"/>
</dbReference>
<reference evidence="13 14" key="1">
    <citation type="submission" date="2024-10" db="EMBL/GenBank/DDBJ databases">
        <title>Updated reference genomes for cyclostephanoid diatoms.</title>
        <authorList>
            <person name="Roberts W.R."/>
            <person name="Alverson A.J."/>
        </authorList>
    </citation>
    <scope>NUCLEOTIDE SEQUENCE [LARGE SCALE GENOMIC DNA]</scope>
    <source>
        <strain evidence="13 14">AJA010-31</strain>
    </source>
</reference>
<dbReference type="InterPro" id="IPR037730">
    <property type="entry name" value="IMP2"/>
</dbReference>
<keyword evidence="14" id="KW-1185">Reference proteome</keyword>
<evidence type="ECO:0000256" key="9">
    <source>
        <dbReference type="ARBA" id="ARBA00023136"/>
    </source>
</evidence>
<dbReference type="GO" id="GO:0005743">
    <property type="term" value="C:mitochondrial inner membrane"/>
    <property type="evidence" value="ECO:0007669"/>
    <property type="project" value="UniProtKB-SubCell"/>
</dbReference>
<evidence type="ECO:0000256" key="10">
    <source>
        <dbReference type="PIRSR" id="PIRSR600223-1"/>
    </source>
</evidence>
<evidence type="ECO:0000256" key="2">
    <source>
        <dbReference type="ARBA" id="ARBA00007066"/>
    </source>
</evidence>
<keyword evidence="4" id="KW-0812">Transmembrane</keyword>
<dbReference type="PANTHER" id="PTHR46041:SF2">
    <property type="entry name" value="MITOCHONDRIAL INNER MEMBRANE PROTEASE SUBUNIT 2"/>
    <property type="match status" value="1"/>
</dbReference>
<gene>
    <name evidence="13" type="ORF">ACHAWO_001168</name>
</gene>
<name>A0ABD3NG42_9STRA</name>
<dbReference type="Pfam" id="PF10502">
    <property type="entry name" value="Peptidase_S26"/>
    <property type="match status" value="1"/>
</dbReference>
<dbReference type="NCBIfam" id="TIGR02227">
    <property type="entry name" value="sigpep_I_bact"/>
    <property type="match status" value="1"/>
</dbReference>
<dbReference type="Gene3D" id="2.10.109.10">
    <property type="entry name" value="Umud Fragment, subunit A"/>
    <property type="match status" value="1"/>
</dbReference>
<evidence type="ECO:0000256" key="8">
    <source>
        <dbReference type="ARBA" id="ARBA00023128"/>
    </source>
</evidence>
<evidence type="ECO:0000256" key="6">
    <source>
        <dbReference type="ARBA" id="ARBA00022801"/>
    </source>
</evidence>
<keyword evidence="3 11" id="KW-0645">Protease</keyword>
<dbReference type="InterPro" id="IPR019533">
    <property type="entry name" value="Peptidase_S26"/>
</dbReference>
<dbReference type="EMBL" id="JALLPJ020001175">
    <property type="protein sequence ID" value="KAL3774853.1"/>
    <property type="molecule type" value="Genomic_DNA"/>
</dbReference>
<accession>A0ABD3NG42</accession>
<keyword evidence="5 11" id="KW-0999">Mitochondrion inner membrane</keyword>
<keyword evidence="7" id="KW-1133">Transmembrane helix</keyword>
<evidence type="ECO:0000256" key="1">
    <source>
        <dbReference type="ARBA" id="ARBA00004434"/>
    </source>
</evidence>
<protein>
    <recommendedName>
        <fullName evidence="11">Mitochondrial inner membrane protease subunit</fullName>
        <ecNumber evidence="11">3.4.21.-</ecNumber>
    </recommendedName>
</protein>
<evidence type="ECO:0000256" key="4">
    <source>
        <dbReference type="ARBA" id="ARBA00022692"/>
    </source>
</evidence>
<comment type="caution">
    <text evidence="13">The sequence shown here is derived from an EMBL/GenBank/DDBJ whole genome shotgun (WGS) entry which is preliminary data.</text>
</comment>
<dbReference type="InterPro" id="IPR036286">
    <property type="entry name" value="LexA/Signal_pep-like_sf"/>
</dbReference>
<dbReference type="PANTHER" id="PTHR46041">
    <property type="entry name" value="MITOCHONDRIAL INNER MEMBRANE PROTEASE SUBUNIT 2"/>
    <property type="match status" value="1"/>
</dbReference>
<keyword evidence="9" id="KW-0472">Membrane</keyword>
<dbReference type="EC" id="3.4.21.-" evidence="11"/>
<dbReference type="SUPFAM" id="SSF51306">
    <property type="entry name" value="LexA/Signal peptidase"/>
    <property type="match status" value="1"/>
</dbReference>
<evidence type="ECO:0000256" key="7">
    <source>
        <dbReference type="ARBA" id="ARBA00022989"/>
    </source>
</evidence>
<evidence type="ECO:0000256" key="11">
    <source>
        <dbReference type="RuleBase" id="RU362041"/>
    </source>
</evidence>
<dbReference type="CDD" id="cd06530">
    <property type="entry name" value="S26_SPase_I"/>
    <property type="match status" value="1"/>
</dbReference>
<dbReference type="AlphaFoldDB" id="A0ABD3NG42"/>
<dbReference type="GO" id="GO:0006508">
    <property type="term" value="P:proteolysis"/>
    <property type="evidence" value="ECO:0007669"/>
    <property type="project" value="UniProtKB-KW"/>
</dbReference>
<keyword evidence="6 11" id="KW-0378">Hydrolase</keyword>
<feature type="active site" evidence="10">
    <location>
        <position position="40"/>
    </location>
</feature>
<evidence type="ECO:0000313" key="13">
    <source>
        <dbReference type="EMBL" id="KAL3774853.1"/>
    </source>
</evidence>
<dbReference type="GO" id="GO:0008233">
    <property type="term" value="F:peptidase activity"/>
    <property type="evidence" value="ECO:0007669"/>
    <property type="project" value="UniProtKB-KW"/>
</dbReference>
<sequence length="232" mass="26033">MTTPSSSRLVQTLTSLALTIPPLIFIRDNFYSLYRVQGSSMEPSLQDGDILLVRKADFFPSNQWKKWTSQSSDDEREIQENQNALRVIALDAQSDRPIGDTITGYTFLHPPTIHVPGSVVVFRAPDTEKYPEYRVKRVVGLGGQIVISGSSWFKNEKVPTFGLWVEGDNQEEEIDESNQNEVVEAVASIDSRTYGAISKNLVVGVAERVVWPPSRWGLIPCITSPVPRAWWP</sequence>
<dbReference type="InterPro" id="IPR000223">
    <property type="entry name" value="Pept_S26A_signal_pept_1"/>
</dbReference>